<dbReference type="GO" id="GO:0005634">
    <property type="term" value="C:nucleus"/>
    <property type="evidence" value="ECO:0007669"/>
    <property type="project" value="TreeGrafter"/>
</dbReference>
<feature type="domain" description="RNA 3'-terminal phosphate cyclase" evidence="2">
    <location>
        <begin position="38"/>
        <end position="573"/>
    </location>
</feature>
<evidence type="ECO:0000259" key="2">
    <source>
        <dbReference type="Pfam" id="PF01137"/>
    </source>
</evidence>
<dbReference type="Pfam" id="PF01137">
    <property type="entry name" value="RTC"/>
    <property type="match status" value="1"/>
</dbReference>
<evidence type="ECO:0000313" key="4">
    <source>
        <dbReference type="Proteomes" id="UP000053958"/>
    </source>
</evidence>
<dbReference type="GeneID" id="25316878"/>
<dbReference type="InterPro" id="IPR000228">
    <property type="entry name" value="RNA3'_term_phos_cyc"/>
</dbReference>
<dbReference type="OrthoDB" id="25029at2759"/>
<feature type="compositionally biased region" description="Basic and acidic residues" evidence="1">
    <location>
        <begin position="335"/>
        <end position="350"/>
    </location>
</feature>
<accession>A0A0F4YT41</accession>
<proteinExistence type="predicted"/>
<dbReference type="InterPro" id="IPR023797">
    <property type="entry name" value="RNA3'_phos_cyclase_dom"/>
</dbReference>
<dbReference type="Gene3D" id="3.65.10.20">
    <property type="entry name" value="RNA 3'-terminal phosphate cyclase domain"/>
    <property type="match status" value="2"/>
</dbReference>
<evidence type="ECO:0000256" key="1">
    <source>
        <dbReference type="SAM" id="MobiDB-lite"/>
    </source>
</evidence>
<evidence type="ECO:0000313" key="3">
    <source>
        <dbReference type="EMBL" id="KKA21409.1"/>
    </source>
</evidence>
<feature type="region of interest" description="Disordered" evidence="1">
    <location>
        <begin position="529"/>
        <end position="554"/>
    </location>
</feature>
<dbReference type="SUPFAM" id="SSF55205">
    <property type="entry name" value="EPT/RTPC-like"/>
    <property type="match status" value="1"/>
</dbReference>
<dbReference type="Proteomes" id="UP000053958">
    <property type="component" value="Unassembled WGS sequence"/>
</dbReference>
<feature type="compositionally biased region" description="Basic and acidic residues" evidence="1">
    <location>
        <begin position="529"/>
        <end position="545"/>
    </location>
</feature>
<gene>
    <name evidence="3" type="ORF">T310_4530</name>
</gene>
<feature type="region of interest" description="Disordered" evidence="1">
    <location>
        <begin position="444"/>
        <end position="468"/>
    </location>
</feature>
<feature type="compositionally biased region" description="Basic residues" evidence="1">
    <location>
        <begin position="314"/>
        <end position="323"/>
    </location>
</feature>
<feature type="compositionally biased region" description="Basic and acidic residues" evidence="1">
    <location>
        <begin position="10"/>
        <end position="22"/>
    </location>
</feature>
<dbReference type="RefSeq" id="XP_013328021.1">
    <property type="nucleotide sequence ID" value="XM_013472567.1"/>
</dbReference>
<feature type="region of interest" description="Disordered" evidence="1">
    <location>
        <begin position="378"/>
        <end position="400"/>
    </location>
</feature>
<sequence>MARSKGQKSKRPETPERDRPAEAAEAAARTIHLDGKTLEGGGQLVRNALALSALTAKPITITNIRGNRRGKTGLKGSHAAAVKSLVETCGGEVTGGEIGSTTLTFFPRGRSAVDDDGDQLSLAFTHPWSGQPPIRPEYNIRLSTAGSIFLIFQALYPYLLHASSFGSVGPVRLNITGGTNVSCAPSYDYEKQVFVPNLQRLGFPRLSVNLRDRGWSTGPMNLGTVTFTIHPLGSDKATESQTDAQPDGPNGVDGTATEEEQKREVDGEYSPSQSRFPLLNLGHYRRGKITKVDITILAPDTSLRGREFRGDRKRERKDKRRSHESRQYDSSGNTEHLESDESAEWDERSPESMTVREYLEEKALKAVARALKRLPESVIPRRSSSNDSHVDGDSSNADTGISIPIKTHTSETTHHHTHLYILLVAHTSNGFKLGRDALFEGFGKRGRRTTGKHGQENRNSNGGSGGSSVLDELVERCVEGFVEELHPDELPQGADDGQKRKKHKPCVDAFMRDQLVIFEALGRVQSREKADGDVAVSDGKDKADEEAKDEDEDERYWSLHTQTARWVCEKILGEDIWL</sequence>
<name>A0A0F4YT41_RASE3</name>
<feature type="region of interest" description="Disordered" evidence="1">
    <location>
        <begin position="234"/>
        <end position="276"/>
    </location>
</feature>
<organism evidence="3 4">
    <name type="scientific">Rasamsonia emersonii (strain ATCC 16479 / CBS 393.64 / IMI 116815)</name>
    <dbReference type="NCBI Taxonomy" id="1408163"/>
    <lineage>
        <taxon>Eukaryota</taxon>
        <taxon>Fungi</taxon>
        <taxon>Dikarya</taxon>
        <taxon>Ascomycota</taxon>
        <taxon>Pezizomycotina</taxon>
        <taxon>Eurotiomycetes</taxon>
        <taxon>Eurotiomycetidae</taxon>
        <taxon>Eurotiales</taxon>
        <taxon>Trichocomaceae</taxon>
        <taxon>Rasamsonia</taxon>
    </lineage>
</organism>
<dbReference type="STRING" id="1408163.A0A0F4YT41"/>
<dbReference type="AlphaFoldDB" id="A0A0F4YT41"/>
<protein>
    <submittedName>
        <fullName evidence="3">RNA 3'-terminal phosphate cyclase</fullName>
    </submittedName>
</protein>
<dbReference type="InterPro" id="IPR013792">
    <property type="entry name" value="RNA3'P_cycl/enolpyr_Trfase_a/b"/>
</dbReference>
<feature type="region of interest" description="Disordered" evidence="1">
    <location>
        <begin position="307"/>
        <end position="350"/>
    </location>
</feature>
<comment type="caution">
    <text evidence="3">The sequence shown here is derived from an EMBL/GenBank/DDBJ whole genome shotgun (WGS) entry which is preliminary data.</text>
</comment>
<dbReference type="GO" id="GO:0003963">
    <property type="term" value="F:RNA-3'-phosphate cyclase activity"/>
    <property type="evidence" value="ECO:0007669"/>
    <property type="project" value="TreeGrafter"/>
</dbReference>
<dbReference type="GO" id="GO:0006396">
    <property type="term" value="P:RNA processing"/>
    <property type="evidence" value="ECO:0007669"/>
    <property type="project" value="InterPro"/>
</dbReference>
<feature type="region of interest" description="Disordered" evidence="1">
    <location>
        <begin position="1"/>
        <end position="23"/>
    </location>
</feature>
<keyword evidence="4" id="KW-1185">Reference proteome</keyword>
<feature type="compositionally biased region" description="Polar residues" evidence="1">
    <location>
        <begin position="382"/>
        <end position="399"/>
    </location>
</feature>
<dbReference type="InterPro" id="IPR037136">
    <property type="entry name" value="RNA3'_phos_cyclase_dom_sf"/>
</dbReference>
<dbReference type="EMBL" id="LASV01000185">
    <property type="protein sequence ID" value="KKA21409.1"/>
    <property type="molecule type" value="Genomic_DNA"/>
</dbReference>
<reference evidence="3 4" key="1">
    <citation type="submission" date="2015-04" db="EMBL/GenBank/DDBJ databases">
        <authorList>
            <person name="Heijne W.H."/>
            <person name="Fedorova N.D."/>
            <person name="Nierman W.C."/>
            <person name="Vollebregt A.W."/>
            <person name="Zhao Z."/>
            <person name="Wu L."/>
            <person name="Kumar M."/>
            <person name="Stam H."/>
            <person name="van den Berg M.A."/>
            <person name="Pel H.J."/>
        </authorList>
    </citation>
    <scope>NUCLEOTIDE SEQUENCE [LARGE SCALE GENOMIC DNA]</scope>
    <source>
        <strain evidence="3 4">CBS 393.64</strain>
    </source>
</reference>
<dbReference type="PANTHER" id="PTHR11096:SF0">
    <property type="entry name" value="RNA 3'-TERMINAL PHOSPHATE CYCLASE"/>
    <property type="match status" value="1"/>
</dbReference>
<dbReference type="PANTHER" id="PTHR11096">
    <property type="entry name" value="RNA 3' TERMINAL PHOSPHATE CYCLASE"/>
    <property type="match status" value="1"/>
</dbReference>